<comment type="similarity">
    <text evidence="1 4">Belongs to the glycosyl hydrolase 28 family.</text>
</comment>
<sequence>MKKISISNRLGGIVWLVFLLTCLPLLDSRASVEGSEKDTLDFTFSSDASVKPFKIQHGEVRYGDGKLIYAFQERSYLESPDLRMSPNGVYAPKLEMRNTLFLVMRNNSTATQLKLRFITEKDSIYDDSKSKMFDINPNSPMQAYYFNLSNNNKAEGRIIGFRIEPFGGTGEIEIDRITFEAESRIEAYAGQIQQCIASGDTIVIKGSIRPEYVGQYNTIAIYETSIMQYADDISAMEKLVEIPITQSFEIKNIPLKEKNITRLSSQFQAVLKDNSGRFAKISPRFSIENWRDFEDNPYSFDLPDLRVDVVSYGAKGDGFTDDTDAIQKAIDDVSSQGGGQVVLSGDDSFYGRRYVATNIQLRNNVDLHIQQGAVLWQSQNESDYKYRPEYGHDNEASGLLWGHNSLMANLPLIQADSVKNVKITGQGKIRMSDVESHNPSISGFKSVCSDKVHIVPIGLWKASNVEVSDVEIIRSGSYNTAFYGCERVFVGNVKIHEAKCALNGDGISLGFGTRRVKIVRTFIDTNDDGVVLWTVYKDPREGLWWWSKPGENHCIHNIEIYHSFIHAENGKAIAFIPWGTSDPDWQKEEIYNISIADNVLAGVSSIGVWPDNPYNETPFDNQEKDDYSPVKNIRIFDNRYLNECNISAIKATNIMTDCGINSSDLFLNGDFKHGYANWSLEGDALVLDGVGYAYNGRLYQGLYLKRGSYTITVEALSSGTVFVENADTDEILLESKFRAGKGKSITIPLNLATDGTYFIGIKGKRAKIKQIDLTSAD</sequence>
<protein>
    <recommendedName>
        <fullName evidence="5">Rhamnogalacturonase A/B/Epimerase-like pectate lyase domain-containing protein</fullName>
    </recommendedName>
</protein>
<dbReference type="PANTHER" id="PTHR31339">
    <property type="entry name" value="PECTIN LYASE-RELATED"/>
    <property type="match status" value="1"/>
</dbReference>
<evidence type="ECO:0000256" key="3">
    <source>
        <dbReference type="ARBA" id="ARBA00023295"/>
    </source>
</evidence>
<accession>A0A9D1M9D1</accession>
<dbReference type="InterPro" id="IPR000743">
    <property type="entry name" value="Glyco_hydro_28"/>
</dbReference>
<comment type="caution">
    <text evidence="6">The sequence shown here is derived from an EMBL/GenBank/DDBJ whole genome shotgun (WGS) entry which is preliminary data.</text>
</comment>
<keyword evidence="3 4" id="KW-0326">Glycosidase</keyword>
<name>A0A9D1M9D1_9BACT</name>
<dbReference type="InterPro" id="IPR012334">
    <property type="entry name" value="Pectin_lyas_fold"/>
</dbReference>
<organism evidence="6 7">
    <name type="scientific">Candidatus Gallibacteroides avistercoris</name>
    <dbReference type="NCBI Taxonomy" id="2840833"/>
    <lineage>
        <taxon>Bacteria</taxon>
        <taxon>Pseudomonadati</taxon>
        <taxon>Bacteroidota</taxon>
        <taxon>Bacteroidia</taxon>
        <taxon>Bacteroidales</taxon>
        <taxon>Bacteroidaceae</taxon>
        <taxon>Bacteroidaceae incertae sedis</taxon>
        <taxon>Candidatus Gallibacteroides</taxon>
    </lineage>
</organism>
<dbReference type="InterPro" id="IPR024535">
    <property type="entry name" value="RHGA/B-epi-like_pectate_lyase"/>
</dbReference>
<dbReference type="SUPFAM" id="SSF51126">
    <property type="entry name" value="Pectin lyase-like"/>
    <property type="match status" value="1"/>
</dbReference>
<evidence type="ECO:0000313" key="7">
    <source>
        <dbReference type="Proteomes" id="UP000824112"/>
    </source>
</evidence>
<dbReference type="InterPro" id="IPR051801">
    <property type="entry name" value="GH28_Enzymes"/>
</dbReference>
<gene>
    <name evidence="6" type="ORF">IAB03_09655</name>
</gene>
<dbReference type="Proteomes" id="UP000824112">
    <property type="component" value="Unassembled WGS sequence"/>
</dbReference>
<dbReference type="Pfam" id="PF12708">
    <property type="entry name" value="Pect-lyase_RHGA_epim"/>
    <property type="match status" value="1"/>
</dbReference>
<dbReference type="GO" id="GO:0004650">
    <property type="term" value="F:polygalacturonase activity"/>
    <property type="evidence" value="ECO:0007669"/>
    <property type="project" value="InterPro"/>
</dbReference>
<evidence type="ECO:0000256" key="2">
    <source>
        <dbReference type="ARBA" id="ARBA00022801"/>
    </source>
</evidence>
<evidence type="ECO:0000313" key="6">
    <source>
        <dbReference type="EMBL" id="HIU56054.1"/>
    </source>
</evidence>
<proteinExistence type="inferred from homology"/>
<evidence type="ECO:0000259" key="5">
    <source>
        <dbReference type="Pfam" id="PF12708"/>
    </source>
</evidence>
<evidence type="ECO:0000256" key="4">
    <source>
        <dbReference type="RuleBase" id="RU361169"/>
    </source>
</evidence>
<reference evidence="6" key="2">
    <citation type="journal article" date="2021" name="PeerJ">
        <title>Extensive microbial diversity within the chicken gut microbiome revealed by metagenomics and culture.</title>
        <authorList>
            <person name="Gilroy R."/>
            <person name="Ravi A."/>
            <person name="Getino M."/>
            <person name="Pursley I."/>
            <person name="Horton D.L."/>
            <person name="Alikhan N.F."/>
            <person name="Baker D."/>
            <person name="Gharbi K."/>
            <person name="Hall N."/>
            <person name="Watson M."/>
            <person name="Adriaenssens E.M."/>
            <person name="Foster-Nyarko E."/>
            <person name="Jarju S."/>
            <person name="Secka A."/>
            <person name="Antonio M."/>
            <person name="Oren A."/>
            <person name="Chaudhuri R.R."/>
            <person name="La Ragione R."/>
            <person name="Hildebrand F."/>
            <person name="Pallen M.J."/>
        </authorList>
    </citation>
    <scope>NUCLEOTIDE SEQUENCE</scope>
    <source>
        <strain evidence="6">CHK158-818</strain>
    </source>
</reference>
<evidence type="ECO:0000256" key="1">
    <source>
        <dbReference type="ARBA" id="ARBA00008834"/>
    </source>
</evidence>
<keyword evidence="2 4" id="KW-0378">Hydrolase</keyword>
<feature type="domain" description="Rhamnogalacturonase A/B/Epimerase-like pectate lyase" evidence="5">
    <location>
        <begin position="307"/>
        <end position="342"/>
    </location>
</feature>
<dbReference type="EMBL" id="DVNA01000222">
    <property type="protein sequence ID" value="HIU56054.1"/>
    <property type="molecule type" value="Genomic_DNA"/>
</dbReference>
<dbReference type="AlphaFoldDB" id="A0A9D1M9D1"/>
<dbReference type="InterPro" id="IPR011050">
    <property type="entry name" value="Pectin_lyase_fold/virulence"/>
</dbReference>
<dbReference type="Pfam" id="PF00295">
    <property type="entry name" value="Glyco_hydro_28"/>
    <property type="match status" value="1"/>
</dbReference>
<reference evidence="6" key="1">
    <citation type="submission" date="2020-10" db="EMBL/GenBank/DDBJ databases">
        <authorList>
            <person name="Gilroy R."/>
        </authorList>
    </citation>
    <scope>NUCLEOTIDE SEQUENCE</scope>
    <source>
        <strain evidence="6">CHK158-818</strain>
    </source>
</reference>
<dbReference type="PANTHER" id="PTHR31339:SF9">
    <property type="entry name" value="PLASMIN AND FIBRONECTIN-BINDING PROTEIN A"/>
    <property type="match status" value="1"/>
</dbReference>
<dbReference type="Gene3D" id="2.160.20.10">
    <property type="entry name" value="Single-stranded right-handed beta-helix, Pectin lyase-like"/>
    <property type="match status" value="1"/>
</dbReference>
<dbReference type="GO" id="GO:0005975">
    <property type="term" value="P:carbohydrate metabolic process"/>
    <property type="evidence" value="ECO:0007669"/>
    <property type="project" value="InterPro"/>
</dbReference>